<keyword evidence="7 8" id="KW-0119">Carbohydrate metabolism</keyword>
<dbReference type="PROSITE" id="PS00545">
    <property type="entry name" value="ALDOSE_1_EPIMERASE"/>
    <property type="match status" value="1"/>
</dbReference>
<dbReference type="PANTHER" id="PTHR10091:SF0">
    <property type="entry name" value="GALACTOSE MUTAROTASE"/>
    <property type="match status" value="1"/>
</dbReference>
<evidence type="ECO:0000256" key="4">
    <source>
        <dbReference type="ARBA" id="ARBA00013185"/>
    </source>
</evidence>
<keyword evidence="10" id="KW-1185">Reference proteome</keyword>
<evidence type="ECO:0000313" key="9">
    <source>
        <dbReference type="EMBL" id="ERJ94511.1"/>
    </source>
</evidence>
<dbReference type="InterPro" id="IPR047215">
    <property type="entry name" value="Galactose_mutarotase-like"/>
</dbReference>
<reference evidence="9 10" key="1">
    <citation type="submission" date="2013-08" db="EMBL/GenBank/DDBJ databases">
        <authorList>
            <person name="Weinstock G."/>
            <person name="Sodergren E."/>
            <person name="Wylie T."/>
            <person name="Fulton L."/>
            <person name="Fulton R."/>
            <person name="Fronick C."/>
            <person name="O'Laughlin M."/>
            <person name="Godfrey J."/>
            <person name="Miner T."/>
            <person name="Herter B."/>
            <person name="Appelbaum E."/>
            <person name="Cordes M."/>
            <person name="Lek S."/>
            <person name="Wollam A."/>
            <person name="Pepin K.H."/>
            <person name="Palsikar V.B."/>
            <person name="Mitreva M."/>
            <person name="Wilson R.K."/>
        </authorList>
    </citation>
    <scope>NUCLEOTIDE SEQUENCE [LARGE SCALE GENOMIC DNA]</scope>
    <source>
        <strain evidence="9 10">ATCC 700332</strain>
    </source>
</reference>
<evidence type="ECO:0000313" key="10">
    <source>
        <dbReference type="Proteomes" id="UP000016649"/>
    </source>
</evidence>
<evidence type="ECO:0000256" key="6">
    <source>
        <dbReference type="ARBA" id="ARBA00023235"/>
    </source>
</evidence>
<protein>
    <recommendedName>
        <fullName evidence="5 8">Aldose 1-epimerase</fullName>
        <ecNumber evidence="4 8">5.1.3.3</ecNumber>
    </recommendedName>
</protein>
<dbReference type="InterPro" id="IPR015443">
    <property type="entry name" value="Aldose_1-epimerase"/>
</dbReference>
<name>A0ABN0P1W3_TRELE</name>
<sequence>MGVKKCRFGVLSDGTKVKLYTIDNDAMSFSVMDYGCIVTSIKVPDKNGVLEDVALGYSTLEGYINDRQTYFGSLVGRFANRIANARFSLNGTEYCLDANNGPSCLHGGFNGYNRMVWKAKILRRANETGIRFSRVSPDGEQGFPGKLKIHAEYVLTTHNELIFRYRALSNTDTIVNLTNHSYFNLTGKSGSDILSHELRLNAECYLPVDENLIPQGQPSTVDKTPFDFRKAKPIGKDIEKVGGYDHCFCIKDGIYADKDGCDKMGGSANAGIPKDGNCSSLPLCAEVYEKQSGRKMSVYTDRPGVQFYTGNFLDVAHGKDGVPYKKHAGFCLETEDYPDAPNRPDFPSAVLKAGHTYTAVTVYAFDTDSGGN</sequence>
<dbReference type="Proteomes" id="UP000016649">
    <property type="component" value="Unassembled WGS sequence"/>
</dbReference>
<evidence type="ECO:0000256" key="8">
    <source>
        <dbReference type="PIRNR" id="PIRNR005096"/>
    </source>
</evidence>
<dbReference type="RefSeq" id="WP_021686017.1">
    <property type="nucleotide sequence ID" value="NZ_KI260552.1"/>
</dbReference>
<dbReference type="InterPro" id="IPR018052">
    <property type="entry name" value="Ald1_epimerase_CS"/>
</dbReference>
<dbReference type="Pfam" id="PF01263">
    <property type="entry name" value="Aldose_epim"/>
    <property type="match status" value="1"/>
</dbReference>
<dbReference type="InterPro" id="IPR011013">
    <property type="entry name" value="Gal_mutarotase_sf_dom"/>
</dbReference>
<dbReference type="PANTHER" id="PTHR10091">
    <property type="entry name" value="ALDOSE-1-EPIMERASE"/>
    <property type="match status" value="1"/>
</dbReference>
<dbReference type="InterPro" id="IPR014718">
    <property type="entry name" value="GH-type_carb-bd"/>
</dbReference>
<dbReference type="CDD" id="cd09019">
    <property type="entry name" value="galactose_mutarotase_like"/>
    <property type="match status" value="1"/>
</dbReference>
<dbReference type="Gene3D" id="2.70.98.10">
    <property type="match status" value="1"/>
</dbReference>
<organism evidence="9 10">
    <name type="scientific">Treponema lecithinolyticum ATCC 700332</name>
    <dbReference type="NCBI Taxonomy" id="1321815"/>
    <lineage>
        <taxon>Bacteria</taxon>
        <taxon>Pseudomonadati</taxon>
        <taxon>Spirochaetota</taxon>
        <taxon>Spirochaetia</taxon>
        <taxon>Spirochaetales</taxon>
        <taxon>Treponemataceae</taxon>
        <taxon>Treponema</taxon>
    </lineage>
</organism>
<dbReference type="EC" id="5.1.3.3" evidence="4 8"/>
<comment type="similarity">
    <text evidence="3 8">Belongs to the aldose epimerase family.</text>
</comment>
<evidence type="ECO:0000256" key="1">
    <source>
        <dbReference type="ARBA" id="ARBA00001614"/>
    </source>
</evidence>
<gene>
    <name evidence="9" type="ORF">HMPREF9193_00044</name>
</gene>
<dbReference type="SUPFAM" id="SSF74650">
    <property type="entry name" value="Galactose mutarotase-like"/>
    <property type="match status" value="1"/>
</dbReference>
<dbReference type="PIRSF" id="PIRSF005096">
    <property type="entry name" value="GALM"/>
    <property type="match status" value="1"/>
</dbReference>
<comment type="pathway">
    <text evidence="2 8">Carbohydrate metabolism; hexose metabolism.</text>
</comment>
<dbReference type="InterPro" id="IPR008183">
    <property type="entry name" value="Aldose_1/G6P_1-epimerase"/>
</dbReference>
<dbReference type="NCBIfam" id="NF008277">
    <property type="entry name" value="PRK11055.1"/>
    <property type="match status" value="1"/>
</dbReference>
<keyword evidence="6 8" id="KW-0413">Isomerase</keyword>
<evidence type="ECO:0000256" key="5">
    <source>
        <dbReference type="ARBA" id="ARBA00014165"/>
    </source>
</evidence>
<proteinExistence type="inferred from homology"/>
<evidence type="ECO:0000256" key="3">
    <source>
        <dbReference type="ARBA" id="ARBA00006206"/>
    </source>
</evidence>
<comment type="caution">
    <text evidence="9">The sequence shown here is derived from an EMBL/GenBank/DDBJ whole genome shotgun (WGS) entry which is preliminary data.</text>
</comment>
<comment type="catalytic activity">
    <reaction evidence="1 8">
        <text>alpha-D-glucose = beta-D-glucose</text>
        <dbReference type="Rhea" id="RHEA:10264"/>
        <dbReference type="ChEBI" id="CHEBI:15903"/>
        <dbReference type="ChEBI" id="CHEBI:17925"/>
        <dbReference type="EC" id="5.1.3.3"/>
    </reaction>
</comment>
<evidence type="ECO:0000256" key="7">
    <source>
        <dbReference type="ARBA" id="ARBA00023277"/>
    </source>
</evidence>
<accession>A0ABN0P1W3</accession>
<evidence type="ECO:0000256" key="2">
    <source>
        <dbReference type="ARBA" id="ARBA00005028"/>
    </source>
</evidence>
<dbReference type="EMBL" id="AWVH01000002">
    <property type="protein sequence ID" value="ERJ94511.1"/>
    <property type="molecule type" value="Genomic_DNA"/>
</dbReference>